<organism evidence="2 3">
    <name type="scientific">Synchytrium microbalum</name>
    <dbReference type="NCBI Taxonomy" id="1806994"/>
    <lineage>
        <taxon>Eukaryota</taxon>
        <taxon>Fungi</taxon>
        <taxon>Fungi incertae sedis</taxon>
        <taxon>Chytridiomycota</taxon>
        <taxon>Chytridiomycota incertae sedis</taxon>
        <taxon>Chytridiomycetes</taxon>
        <taxon>Synchytriales</taxon>
        <taxon>Synchytriaceae</taxon>
        <taxon>Synchytrium</taxon>
    </lineage>
</organism>
<sequence>MPLKVSTLGTVSATSWILILTAFFCGMLMSLPSLSLNPKDKCVSCPHLEDTGSTKEIAIKWRRIAGEVSCIHGGVGPTGGWCLNETVVGKEHVPACVAVSKAIVKYLGDAKPLTLLDIGAGVGQYGKWFESNNATNIMWRGYDGAENVETFTKGYVKWIDVTDALFDTIDIRADWVMSLEVAELIPPEATTQFLTMLDKHNREGIILSWAVPDEEGFNHINTKTNEDVFNMLAALGYIQNEWTQEFEKDVRGATRYPWFKNTFMVFLRAKPIRD</sequence>
<evidence type="ECO:0000313" key="3">
    <source>
        <dbReference type="Proteomes" id="UP000319731"/>
    </source>
</evidence>
<accession>A0A507CBB7</accession>
<keyword evidence="3" id="KW-1185">Reference proteome</keyword>
<evidence type="ECO:0000256" key="1">
    <source>
        <dbReference type="SAM" id="Phobius"/>
    </source>
</evidence>
<dbReference type="GeneID" id="42003583"/>
<dbReference type="AlphaFoldDB" id="A0A507CBB7"/>
<dbReference type="RefSeq" id="XP_031025823.1">
    <property type="nucleotide sequence ID" value="XM_031168286.1"/>
</dbReference>
<dbReference type="InterPro" id="IPR029063">
    <property type="entry name" value="SAM-dependent_MTases_sf"/>
</dbReference>
<evidence type="ECO:0000313" key="2">
    <source>
        <dbReference type="EMBL" id="TPX35296.1"/>
    </source>
</evidence>
<evidence type="ECO:0008006" key="4">
    <source>
        <dbReference type="Google" id="ProtNLM"/>
    </source>
</evidence>
<reference evidence="2 3" key="1">
    <citation type="journal article" date="2019" name="Sci. Rep.">
        <title>Comparative genomics of chytrid fungi reveal insights into the obligate biotrophic and pathogenic lifestyle of Synchytrium endobioticum.</title>
        <authorList>
            <person name="van de Vossenberg B.T.L.H."/>
            <person name="Warris S."/>
            <person name="Nguyen H.D.T."/>
            <person name="van Gent-Pelzer M.P.E."/>
            <person name="Joly D.L."/>
            <person name="van de Geest H.C."/>
            <person name="Bonants P.J.M."/>
            <person name="Smith D.S."/>
            <person name="Levesque C.A."/>
            <person name="van der Lee T.A.J."/>
        </authorList>
    </citation>
    <scope>NUCLEOTIDE SEQUENCE [LARGE SCALE GENOMIC DNA]</scope>
    <source>
        <strain evidence="2 3">JEL517</strain>
    </source>
</reference>
<name>A0A507CBB7_9FUNG</name>
<feature type="transmembrane region" description="Helical" evidence="1">
    <location>
        <begin position="12"/>
        <end position="31"/>
    </location>
</feature>
<keyword evidence="1" id="KW-0472">Membrane</keyword>
<dbReference type="Gene3D" id="3.40.50.150">
    <property type="entry name" value="Vaccinia Virus protein VP39"/>
    <property type="match status" value="1"/>
</dbReference>
<proteinExistence type="predicted"/>
<dbReference type="OrthoDB" id="406773at2759"/>
<keyword evidence="1" id="KW-0812">Transmembrane</keyword>
<dbReference type="Proteomes" id="UP000319731">
    <property type="component" value="Unassembled WGS sequence"/>
</dbReference>
<protein>
    <recommendedName>
        <fullName evidence="4">Methyltransferase type 11 domain-containing protein</fullName>
    </recommendedName>
</protein>
<dbReference type="SUPFAM" id="SSF53335">
    <property type="entry name" value="S-adenosyl-L-methionine-dependent methyltransferases"/>
    <property type="match status" value="1"/>
</dbReference>
<gene>
    <name evidence="2" type="ORF">SmJEL517_g02358</name>
</gene>
<dbReference type="EMBL" id="QEAO01000009">
    <property type="protein sequence ID" value="TPX35296.1"/>
    <property type="molecule type" value="Genomic_DNA"/>
</dbReference>
<keyword evidence="1" id="KW-1133">Transmembrane helix</keyword>
<comment type="caution">
    <text evidence="2">The sequence shown here is derived from an EMBL/GenBank/DDBJ whole genome shotgun (WGS) entry which is preliminary data.</text>
</comment>